<dbReference type="PROSITE" id="PS52035">
    <property type="entry name" value="PEPTIDASE_M14"/>
    <property type="match status" value="1"/>
</dbReference>
<evidence type="ECO:0000256" key="6">
    <source>
        <dbReference type="ARBA" id="ARBA00022729"/>
    </source>
</evidence>
<reference evidence="12" key="2">
    <citation type="submission" date="2020-05" db="UniProtKB">
        <authorList>
            <consortium name="EnsemblMetazoa"/>
        </authorList>
    </citation>
    <scope>IDENTIFICATION</scope>
    <source>
        <strain evidence="12">IAEA</strain>
    </source>
</reference>
<keyword evidence="7" id="KW-0378">Hydrolase</keyword>
<feature type="domain" description="Peptidase M14" evidence="11">
    <location>
        <begin position="48"/>
        <end position="365"/>
    </location>
</feature>
<keyword evidence="5" id="KW-0479">Metal-binding</keyword>
<dbReference type="EnsemblMetazoa" id="GBRI034828-RA">
    <property type="protein sequence ID" value="GBRI034828-PA"/>
    <property type="gene ID" value="GBRI034828"/>
</dbReference>
<evidence type="ECO:0000259" key="11">
    <source>
        <dbReference type="PROSITE" id="PS52035"/>
    </source>
</evidence>
<evidence type="ECO:0000256" key="2">
    <source>
        <dbReference type="ARBA" id="ARBA00005988"/>
    </source>
</evidence>
<evidence type="ECO:0000256" key="9">
    <source>
        <dbReference type="ARBA" id="ARBA00023049"/>
    </source>
</evidence>
<keyword evidence="3" id="KW-0121">Carboxypeptidase</keyword>
<protein>
    <recommendedName>
        <fullName evidence="11">Peptidase M14 domain-containing protein</fullName>
    </recommendedName>
</protein>
<keyword evidence="8" id="KW-0862">Zinc</keyword>
<dbReference type="PANTHER" id="PTHR11705">
    <property type="entry name" value="PROTEASE FAMILY M14 CARBOXYPEPTIDASE A,B"/>
    <property type="match status" value="1"/>
</dbReference>
<dbReference type="SUPFAM" id="SSF53187">
    <property type="entry name" value="Zn-dependent exopeptidases"/>
    <property type="match status" value="1"/>
</dbReference>
<dbReference type="Proteomes" id="UP000091820">
    <property type="component" value="Unassembled WGS sequence"/>
</dbReference>
<evidence type="ECO:0000256" key="8">
    <source>
        <dbReference type="ARBA" id="ARBA00022833"/>
    </source>
</evidence>
<keyword evidence="9" id="KW-0482">Metalloprotease</keyword>
<keyword evidence="13" id="KW-1185">Reference proteome</keyword>
<evidence type="ECO:0000313" key="12">
    <source>
        <dbReference type="EnsemblMetazoa" id="GBRI034828-PA"/>
    </source>
</evidence>
<dbReference type="SMART" id="SM00631">
    <property type="entry name" value="Zn_pept"/>
    <property type="match status" value="1"/>
</dbReference>
<keyword evidence="4" id="KW-0645">Protease</keyword>
<reference evidence="13" key="1">
    <citation type="submission" date="2014-03" db="EMBL/GenBank/DDBJ databases">
        <authorList>
            <person name="Aksoy S."/>
            <person name="Warren W."/>
            <person name="Wilson R.K."/>
        </authorList>
    </citation>
    <scope>NUCLEOTIDE SEQUENCE [LARGE SCALE GENOMIC DNA]</scope>
    <source>
        <strain evidence="13">IAEA</strain>
    </source>
</reference>
<keyword evidence="6" id="KW-0732">Signal</keyword>
<evidence type="ECO:0000313" key="13">
    <source>
        <dbReference type="Proteomes" id="UP000091820"/>
    </source>
</evidence>
<dbReference type="InterPro" id="IPR000834">
    <property type="entry name" value="Peptidase_M14"/>
</dbReference>
<comment type="similarity">
    <text evidence="2 10">Belongs to the peptidase M14 family.</text>
</comment>
<dbReference type="GO" id="GO:0006508">
    <property type="term" value="P:proteolysis"/>
    <property type="evidence" value="ECO:0007669"/>
    <property type="project" value="UniProtKB-KW"/>
</dbReference>
<evidence type="ECO:0000256" key="3">
    <source>
        <dbReference type="ARBA" id="ARBA00022645"/>
    </source>
</evidence>
<dbReference type="PANTHER" id="PTHR11705:SF123">
    <property type="entry name" value="PEPTIDASE M14 CARBOXYPEPTIDASE A DOMAIN-CONTAINING PROTEIN-RELATED"/>
    <property type="match status" value="1"/>
</dbReference>
<dbReference type="PROSITE" id="PS00132">
    <property type="entry name" value="CARBOXYPEPT_ZN_1"/>
    <property type="match status" value="1"/>
</dbReference>
<accession>A0A1A9WWA9</accession>
<evidence type="ECO:0000256" key="4">
    <source>
        <dbReference type="ARBA" id="ARBA00022670"/>
    </source>
</evidence>
<dbReference type="AlphaFoldDB" id="A0A1A9WWA9"/>
<evidence type="ECO:0000256" key="5">
    <source>
        <dbReference type="ARBA" id="ARBA00022723"/>
    </source>
</evidence>
<organism evidence="12 13">
    <name type="scientific">Glossina brevipalpis</name>
    <dbReference type="NCBI Taxonomy" id="37001"/>
    <lineage>
        <taxon>Eukaryota</taxon>
        <taxon>Metazoa</taxon>
        <taxon>Ecdysozoa</taxon>
        <taxon>Arthropoda</taxon>
        <taxon>Hexapoda</taxon>
        <taxon>Insecta</taxon>
        <taxon>Pterygota</taxon>
        <taxon>Neoptera</taxon>
        <taxon>Endopterygota</taxon>
        <taxon>Diptera</taxon>
        <taxon>Brachycera</taxon>
        <taxon>Muscomorpha</taxon>
        <taxon>Hippoboscoidea</taxon>
        <taxon>Glossinidae</taxon>
        <taxon>Glossina</taxon>
    </lineage>
</organism>
<evidence type="ECO:0000256" key="10">
    <source>
        <dbReference type="PROSITE-ProRule" id="PRU01379"/>
    </source>
</evidence>
<evidence type="ECO:0000256" key="7">
    <source>
        <dbReference type="ARBA" id="ARBA00022801"/>
    </source>
</evidence>
<comment type="cofactor">
    <cofactor evidence="1">
        <name>Zn(2+)</name>
        <dbReference type="ChEBI" id="CHEBI:29105"/>
    </cofactor>
</comment>
<dbReference type="GO" id="GO:0005615">
    <property type="term" value="C:extracellular space"/>
    <property type="evidence" value="ECO:0007669"/>
    <property type="project" value="TreeGrafter"/>
</dbReference>
<dbReference type="VEuPathDB" id="VectorBase:GBRI034828"/>
<comment type="caution">
    <text evidence="10">Lacks conserved residue(s) required for the propagation of feature annotation.</text>
</comment>
<name>A0A1A9WWA9_9MUSC</name>
<dbReference type="Pfam" id="PF00246">
    <property type="entry name" value="Peptidase_M14"/>
    <property type="match status" value="1"/>
</dbReference>
<dbReference type="Gene3D" id="3.40.630.10">
    <property type="entry name" value="Zn peptidases"/>
    <property type="match status" value="1"/>
</dbReference>
<dbReference type="FunFam" id="3.40.630.10:FF:000084">
    <property type="entry name" value="Carboxypeptidase B2"/>
    <property type="match status" value="1"/>
</dbReference>
<evidence type="ECO:0000256" key="1">
    <source>
        <dbReference type="ARBA" id="ARBA00001947"/>
    </source>
</evidence>
<dbReference type="GO" id="GO:0004181">
    <property type="term" value="F:metallocarboxypeptidase activity"/>
    <property type="evidence" value="ECO:0007669"/>
    <property type="project" value="InterPro"/>
</dbReference>
<dbReference type="GO" id="GO:0008270">
    <property type="term" value="F:zinc ion binding"/>
    <property type="evidence" value="ECO:0007669"/>
    <property type="project" value="InterPro"/>
</dbReference>
<sequence>MANFKKAIRRIRDCMPSEISVSEENLFIIYNYFPDRRNLHVRPLDWTFFPTLPEIYTWLDLIIENYPEVVTGFEIGRSYNGRLIRGIKISFRPDKKAIFIQSNIHGKEWMTSAAVTYLINELLFSNKRYVRKMAESLDWYIVPVLNVDGFACSHRRKLKFRKSLKKPINAHSSCEKLNDNSLYPCGRKSYGFCLTGNTDPNCSEFDSSKRRRCLGTLAKAIVFPQPNSTTDRVIDFIKNSIPDDTVKIYISLREFKRKPPVPLIRKSDLPDNYQQMMYTAKAFTEAIYSGLGAEWDSETVSNALDIFTEERKRSKDVEEYVPMSFTIKLPDKDQDKESGFVLREEMILPISKELLDGFAGMIEARRLLADSLSLN</sequence>
<dbReference type="InterPro" id="IPR057246">
    <property type="entry name" value="CARBOXYPEPT_ZN_1"/>
</dbReference>
<proteinExistence type="inferred from homology"/>